<dbReference type="AlphaFoldDB" id="A0A2W5GAH0"/>
<gene>
    <name evidence="2" type="ORF">DI598_20165</name>
</gene>
<comment type="caution">
    <text evidence="2">The sequence shown here is derived from an EMBL/GenBank/DDBJ whole genome shotgun (WGS) entry which is preliminary data.</text>
</comment>
<reference evidence="2 3" key="1">
    <citation type="submission" date="2017-11" db="EMBL/GenBank/DDBJ databases">
        <title>Infants hospitalized years apart are colonized by the same room-sourced microbial strains.</title>
        <authorList>
            <person name="Brooks B."/>
            <person name="Olm M.R."/>
            <person name="Firek B.A."/>
            <person name="Baker R."/>
            <person name="Thomas B.C."/>
            <person name="Morowitz M.J."/>
            <person name="Banfield J.F."/>
        </authorList>
    </citation>
    <scope>NUCLEOTIDE SEQUENCE [LARGE SCALE GENOMIC DNA]</scope>
    <source>
        <strain evidence="2">S2_009_000_R2_76</strain>
    </source>
</reference>
<dbReference type="EMBL" id="QFOI01000690">
    <property type="protein sequence ID" value="PZP39159.1"/>
    <property type="molecule type" value="Genomic_DNA"/>
</dbReference>
<protein>
    <submittedName>
        <fullName evidence="2">Uncharacterized protein</fullName>
    </submittedName>
</protein>
<organism evidence="2 3">
    <name type="scientific">Pseudopedobacter saltans</name>
    <dbReference type="NCBI Taxonomy" id="151895"/>
    <lineage>
        <taxon>Bacteria</taxon>
        <taxon>Pseudomonadati</taxon>
        <taxon>Bacteroidota</taxon>
        <taxon>Sphingobacteriia</taxon>
        <taxon>Sphingobacteriales</taxon>
        <taxon>Sphingobacteriaceae</taxon>
        <taxon>Pseudopedobacter</taxon>
    </lineage>
</organism>
<dbReference type="Proteomes" id="UP000249645">
    <property type="component" value="Unassembled WGS sequence"/>
</dbReference>
<accession>A0A2W5GAH0</accession>
<feature type="transmembrane region" description="Helical" evidence="1">
    <location>
        <begin position="33"/>
        <end position="54"/>
    </location>
</feature>
<keyword evidence="1" id="KW-1133">Transmembrane helix</keyword>
<evidence type="ECO:0000313" key="2">
    <source>
        <dbReference type="EMBL" id="PZP39159.1"/>
    </source>
</evidence>
<evidence type="ECO:0000256" key="1">
    <source>
        <dbReference type="SAM" id="Phobius"/>
    </source>
</evidence>
<name>A0A2W5GAH0_9SPHI</name>
<proteinExistence type="predicted"/>
<keyword evidence="1" id="KW-0472">Membrane</keyword>
<sequence length="63" mass="6936">MNYVDNSTKLSTAFGTILTIFVNIRTEDLIKTVLLAAVGGISSFGATLLLKFLITNIKNKFRK</sequence>
<keyword evidence="1" id="KW-0812">Transmembrane</keyword>
<evidence type="ECO:0000313" key="3">
    <source>
        <dbReference type="Proteomes" id="UP000249645"/>
    </source>
</evidence>